<evidence type="ECO:0000313" key="17">
    <source>
        <dbReference type="EMBL" id="MBO7746411.1"/>
    </source>
</evidence>
<name>A0ABS3WE86_9BACL</name>
<keyword evidence="10" id="KW-0067">ATP-binding</keyword>
<keyword evidence="6" id="KW-0808">Transferase</keyword>
<evidence type="ECO:0000256" key="1">
    <source>
        <dbReference type="ARBA" id="ARBA00000085"/>
    </source>
</evidence>
<dbReference type="GO" id="GO:0016301">
    <property type="term" value="F:kinase activity"/>
    <property type="evidence" value="ECO:0007669"/>
    <property type="project" value="UniProtKB-KW"/>
</dbReference>
<sequence length="601" mass="67998">MRKWSRVLADAKLRTKFLLSFAVIILITVLMISGINYWVSVGAIKRNSAEFSHYLIGQIGINLDKLTSDVEEMAFQQFRSSSLSEKLSEKPVKQADVYVRDTFINDFLSDLLFNEDYFLSVFIIDSSGKSYSIQRKALVNYNRELTERLDLRQIQDMRGRALWFRGDNDTLYMARALYDIATNKYVGIIAIGLESDYLGAIVTNVHNLMDGDVLILNEDNRLFVSSEERAGVGEYYLDERLYMSDTGKSDFEYDGRRYIASVLSTVYDKWKIVQIIDVGRLTRGTESLKYWTIGTLLVSLLIAFLMAAFMSKSITQSIRILLQRMTHFSLDFQHQAIVPKSRDEVGLLTAKFNSMAEKINDLFHSVYSEKMLKQKAEYRTLQFEYKALQAQMNPHFLYNTLEAVYSMAKLKGEDEIGEMVYLLGTLLRESIGRKGDTVTLGEELGFIRGYLAIHKIIYGDRIELVYEVDETLTACRVPKFILQPLVENAVVHGIEEKPGQALIRVGCRREGGDAVLEVSDNGVGMDAETVDRLLAPERYGTPDGTNKHTNVGIISVHKRIRILYGDGYGLTIASAVGEGTTVRVRLPANEEDGPGDEAQKS</sequence>
<dbReference type="SUPFAM" id="SSF55874">
    <property type="entry name" value="ATPase domain of HSP90 chaperone/DNA topoisomerase II/histidine kinase"/>
    <property type="match status" value="1"/>
</dbReference>
<keyword evidence="4" id="KW-1003">Cell membrane</keyword>
<keyword evidence="9 17" id="KW-0418">Kinase</keyword>
<evidence type="ECO:0000256" key="5">
    <source>
        <dbReference type="ARBA" id="ARBA00022553"/>
    </source>
</evidence>
<accession>A0ABS3WE86</accession>
<dbReference type="RefSeq" id="WP_208849192.1">
    <property type="nucleotide sequence ID" value="NZ_JAGGDJ010000018.1"/>
</dbReference>
<dbReference type="Pfam" id="PF00672">
    <property type="entry name" value="HAMP"/>
    <property type="match status" value="1"/>
</dbReference>
<dbReference type="PROSITE" id="PS50109">
    <property type="entry name" value="HIS_KIN"/>
    <property type="match status" value="1"/>
</dbReference>
<dbReference type="InterPro" id="IPR003594">
    <property type="entry name" value="HATPase_dom"/>
</dbReference>
<keyword evidence="11 14" id="KW-1133">Transmembrane helix</keyword>
<evidence type="ECO:0000259" key="16">
    <source>
        <dbReference type="PROSITE" id="PS50885"/>
    </source>
</evidence>
<organism evidence="17 18">
    <name type="scientific">Paenibacillus artemisiicola</name>
    <dbReference type="NCBI Taxonomy" id="1172618"/>
    <lineage>
        <taxon>Bacteria</taxon>
        <taxon>Bacillati</taxon>
        <taxon>Bacillota</taxon>
        <taxon>Bacilli</taxon>
        <taxon>Bacillales</taxon>
        <taxon>Paenibacillaceae</taxon>
        <taxon>Paenibacillus</taxon>
    </lineage>
</organism>
<dbReference type="PANTHER" id="PTHR34220">
    <property type="entry name" value="SENSOR HISTIDINE KINASE YPDA"/>
    <property type="match status" value="1"/>
</dbReference>
<dbReference type="EC" id="2.7.13.3" evidence="3"/>
<evidence type="ECO:0000256" key="12">
    <source>
        <dbReference type="ARBA" id="ARBA00023012"/>
    </source>
</evidence>
<keyword evidence="12" id="KW-0902">Two-component regulatory system</keyword>
<dbReference type="SMART" id="SM00387">
    <property type="entry name" value="HATPase_c"/>
    <property type="match status" value="1"/>
</dbReference>
<evidence type="ECO:0000259" key="15">
    <source>
        <dbReference type="PROSITE" id="PS50109"/>
    </source>
</evidence>
<dbReference type="Gene3D" id="3.30.565.10">
    <property type="entry name" value="Histidine kinase-like ATPase, C-terminal domain"/>
    <property type="match status" value="1"/>
</dbReference>
<feature type="transmembrane region" description="Helical" evidence="14">
    <location>
        <begin position="21"/>
        <end position="39"/>
    </location>
</feature>
<evidence type="ECO:0000256" key="3">
    <source>
        <dbReference type="ARBA" id="ARBA00012438"/>
    </source>
</evidence>
<evidence type="ECO:0000256" key="4">
    <source>
        <dbReference type="ARBA" id="ARBA00022475"/>
    </source>
</evidence>
<evidence type="ECO:0000256" key="6">
    <source>
        <dbReference type="ARBA" id="ARBA00022679"/>
    </source>
</evidence>
<evidence type="ECO:0000256" key="11">
    <source>
        <dbReference type="ARBA" id="ARBA00022989"/>
    </source>
</evidence>
<keyword evidence="13 14" id="KW-0472">Membrane</keyword>
<comment type="catalytic activity">
    <reaction evidence="1">
        <text>ATP + protein L-histidine = ADP + protein N-phospho-L-histidine.</text>
        <dbReference type="EC" id="2.7.13.3"/>
    </reaction>
</comment>
<dbReference type="InterPro" id="IPR050640">
    <property type="entry name" value="Bact_2-comp_sensor_kinase"/>
</dbReference>
<dbReference type="InterPro" id="IPR010559">
    <property type="entry name" value="Sig_transdc_His_kin_internal"/>
</dbReference>
<evidence type="ECO:0000256" key="13">
    <source>
        <dbReference type="ARBA" id="ARBA00023136"/>
    </source>
</evidence>
<evidence type="ECO:0000256" key="10">
    <source>
        <dbReference type="ARBA" id="ARBA00022840"/>
    </source>
</evidence>
<dbReference type="PANTHER" id="PTHR34220:SF11">
    <property type="entry name" value="SENSOR PROTEIN KINASE HPTS"/>
    <property type="match status" value="1"/>
</dbReference>
<dbReference type="InterPro" id="IPR005467">
    <property type="entry name" value="His_kinase_dom"/>
</dbReference>
<dbReference type="SMART" id="SM00304">
    <property type="entry name" value="HAMP"/>
    <property type="match status" value="1"/>
</dbReference>
<reference evidence="17 18" key="1">
    <citation type="submission" date="2021-03" db="EMBL/GenBank/DDBJ databases">
        <title>Paenibacillus artemisicola MWE-103 whole genome sequence.</title>
        <authorList>
            <person name="Ham Y.J."/>
        </authorList>
    </citation>
    <scope>NUCLEOTIDE SEQUENCE [LARGE SCALE GENOMIC DNA]</scope>
    <source>
        <strain evidence="17 18">MWE-103</strain>
    </source>
</reference>
<feature type="domain" description="Histidine kinase" evidence="15">
    <location>
        <begin position="481"/>
        <end position="590"/>
    </location>
</feature>
<keyword evidence="7 14" id="KW-0812">Transmembrane</keyword>
<keyword evidence="5" id="KW-0597">Phosphoprotein</keyword>
<dbReference type="EMBL" id="JAGGDJ010000018">
    <property type="protein sequence ID" value="MBO7746411.1"/>
    <property type="molecule type" value="Genomic_DNA"/>
</dbReference>
<dbReference type="CDD" id="cd06225">
    <property type="entry name" value="HAMP"/>
    <property type="match status" value="1"/>
</dbReference>
<evidence type="ECO:0000256" key="7">
    <source>
        <dbReference type="ARBA" id="ARBA00022692"/>
    </source>
</evidence>
<dbReference type="Gene3D" id="6.10.340.10">
    <property type="match status" value="1"/>
</dbReference>
<feature type="domain" description="HAMP" evidence="16">
    <location>
        <begin position="312"/>
        <end position="364"/>
    </location>
</feature>
<gene>
    <name evidence="17" type="ORF">I8J29_19545</name>
</gene>
<comment type="subcellular location">
    <subcellularLocation>
        <location evidence="2">Cell membrane</location>
        <topology evidence="2">Multi-pass membrane protein</topology>
    </subcellularLocation>
</comment>
<dbReference type="Pfam" id="PF02518">
    <property type="entry name" value="HATPase_c"/>
    <property type="match status" value="1"/>
</dbReference>
<dbReference type="InterPro" id="IPR003660">
    <property type="entry name" value="HAMP_dom"/>
</dbReference>
<comment type="caution">
    <text evidence="17">The sequence shown here is derived from an EMBL/GenBank/DDBJ whole genome shotgun (WGS) entry which is preliminary data.</text>
</comment>
<protein>
    <recommendedName>
        <fullName evidence="3">histidine kinase</fullName>
        <ecNumber evidence="3">2.7.13.3</ecNumber>
    </recommendedName>
</protein>
<keyword evidence="8" id="KW-0547">Nucleotide-binding</keyword>
<dbReference type="PROSITE" id="PS50885">
    <property type="entry name" value="HAMP"/>
    <property type="match status" value="1"/>
</dbReference>
<dbReference type="InterPro" id="IPR036890">
    <property type="entry name" value="HATPase_C_sf"/>
</dbReference>
<evidence type="ECO:0000256" key="8">
    <source>
        <dbReference type="ARBA" id="ARBA00022741"/>
    </source>
</evidence>
<dbReference type="Proteomes" id="UP000670947">
    <property type="component" value="Unassembled WGS sequence"/>
</dbReference>
<dbReference type="Pfam" id="PF06580">
    <property type="entry name" value="His_kinase"/>
    <property type="match status" value="1"/>
</dbReference>
<proteinExistence type="predicted"/>
<evidence type="ECO:0000256" key="9">
    <source>
        <dbReference type="ARBA" id="ARBA00022777"/>
    </source>
</evidence>
<keyword evidence="18" id="KW-1185">Reference proteome</keyword>
<evidence type="ECO:0000313" key="18">
    <source>
        <dbReference type="Proteomes" id="UP000670947"/>
    </source>
</evidence>
<evidence type="ECO:0000256" key="14">
    <source>
        <dbReference type="SAM" id="Phobius"/>
    </source>
</evidence>
<feature type="transmembrane region" description="Helical" evidence="14">
    <location>
        <begin position="290"/>
        <end position="310"/>
    </location>
</feature>
<evidence type="ECO:0000256" key="2">
    <source>
        <dbReference type="ARBA" id="ARBA00004651"/>
    </source>
</evidence>